<feature type="transmembrane region" description="Helical" evidence="9">
    <location>
        <begin position="101"/>
        <end position="123"/>
    </location>
</feature>
<dbReference type="GO" id="GO:0055085">
    <property type="term" value="P:transmembrane transport"/>
    <property type="evidence" value="ECO:0007669"/>
    <property type="project" value="InterPro"/>
</dbReference>
<keyword evidence="11" id="KW-1185">Reference proteome</keyword>
<gene>
    <name evidence="10" type="ORF">EDC63_12062</name>
</gene>
<dbReference type="OrthoDB" id="9778062at2"/>
<accession>A0A4R3XWE9</accession>
<dbReference type="Proteomes" id="UP000295367">
    <property type="component" value="Unassembled WGS sequence"/>
</dbReference>
<name>A0A4R3XWE9_9PROT</name>
<dbReference type="PANTHER" id="PTHR33529:SF7">
    <property type="entry name" value="LIPOPOLYSACCHARIDE EXPORT SYSTEM PERMEASE PROTEIN LPTF"/>
    <property type="match status" value="1"/>
</dbReference>
<proteinExistence type="predicted"/>
<evidence type="ECO:0000256" key="6">
    <source>
        <dbReference type="ARBA" id="ARBA00022692"/>
    </source>
</evidence>
<dbReference type="NCBIfam" id="TIGR04407">
    <property type="entry name" value="LptF_YjgP"/>
    <property type="match status" value="1"/>
</dbReference>
<sequence length="358" mass="39933">MIFRSALYKELTSTALAVFLVLLAITFTTLLIRLLGQAASGSFAAEAVLAFLGFSVLNNLSVLLSLTLFIAVLMTLIRCYRDSEMIIWFSSGLSLTAWVRPVVYFSVPLILSIAALSLFLAPWSLLKSEELRQQIETRDDVATIAPGVFKESKHADRVYFVENFAGSQNTVRNIFMQSLQHDKLGVMFSEHGYQATEKNGDRFLVLLDGRRYEGLAGSAEYKILEFGRYAMRIEPFEAKMAAVTPKSLSTAKLVKHPSPENSAELVWRIGLPVSAMILVLLAIPLAFANPRAGRSWSLILALLIYMVYSNLLSISQAWVAQQKLSPSSGLWGVHVAMLVLMVFLFYRRLYFAPSLNKK</sequence>
<dbReference type="InterPro" id="IPR005495">
    <property type="entry name" value="LptG/LptF_permease"/>
</dbReference>
<feature type="transmembrane region" description="Helical" evidence="9">
    <location>
        <begin position="331"/>
        <end position="350"/>
    </location>
</feature>
<organism evidence="10 11">
    <name type="scientific">Sulfurirhabdus autotrophica</name>
    <dbReference type="NCBI Taxonomy" id="1706046"/>
    <lineage>
        <taxon>Bacteria</taxon>
        <taxon>Pseudomonadati</taxon>
        <taxon>Pseudomonadota</taxon>
        <taxon>Betaproteobacteria</taxon>
        <taxon>Nitrosomonadales</taxon>
        <taxon>Sulfuricellaceae</taxon>
        <taxon>Sulfurirhabdus</taxon>
    </lineage>
</organism>
<dbReference type="EMBL" id="SMCO01000020">
    <property type="protein sequence ID" value="TCV82568.1"/>
    <property type="molecule type" value="Genomic_DNA"/>
</dbReference>
<dbReference type="GO" id="GO:0043190">
    <property type="term" value="C:ATP-binding cassette (ABC) transporter complex"/>
    <property type="evidence" value="ECO:0007669"/>
    <property type="project" value="InterPro"/>
</dbReference>
<dbReference type="RefSeq" id="WP_124945046.1">
    <property type="nucleotide sequence ID" value="NZ_BHVT01000007.1"/>
</dbReference>
<keyword evidence="4" id="KW-1003">Cell membrane</keyword>
<protein>
    <recommendedName>
        <fullName evidence="2">Lipopolysaccharide export system permease protein LptF</fullName>
    </recommendedName>
</protein>
<evidence type="ECO:0000256" key="9">
    <source>
        <dbReference type="SAM" id="Phobius"/>
    </source>
</evidence>
<evidence type="ECO:0000256" key="8">
    <source>
        <dbReference type="ARBA" id="ARBA00023136"/>
    </source>
</evidence>
<evidence type="ECO:0000256" key="1">
    <source>
        <dbReference type="ARBA" id="ARBA00004429"/>
    </source>
</evidence>
<dbReference type="Pfam" id="PF03739">
    <property type="entry name" value="LptF_LptG"/>
    <property type="match status" value="1"/>
</dbReference>
<feature type="transmembrane region" description="Helical" evidence="9">
    <location>
        <begin position="265"/>
        <end position="287"/>
    </location>
</feature>
<keyword evidence="5" id="KW-0997">Cell inner membrane</keyword>
<evidence type="ECO:0000256" key="4">
    <source>
        <dbReference type="ARBA" id="ARBA00022475"/>
    </source>
</evidence>
<keyword evidence="3" id="KW-0813">Transport</keyword>
<dbReference type="AlphaFoldDB" id="A0A4R3XWE9"/>
<feature type="transmembrane region" description="Helical" evidence="9">
    <location>
        <begin position="60"/>
        <end position="80"/>
    </location>
</feature>
<dbReference type="PANTHER" id="PTHR33529">
    <property type="entry name" value="SLR0882 PROTEIN-RELATED"/>
    <property type="match status" value="1"/>
</dbReference>
<feature type="transmembrane region" description="Helical" evidence="9">
    <location>
        <begin position="299"/>
        <end position="319"/>
    </location>
</feature>
<dbReference type="InterPro" id="IPR030922">
    <property type="entry name" value="LptF"/>
</dbReference>
<comment type="subcellular location">
    <subcellularLocation>
        <location evidence="1">Cell inner membrane</location>
        <topology evidence="1">Multi-pass membrane protein</topology>
    </subcellularLocation>
</comment>
<evidence type="ECO:0000313" key="10">
    <source>
        <dbReference type="EMBL" id="TCV82568.1"/>
    </source>
</evidence>
<keyword evidence="8 9" id="KW-0472">Membrane</keyword>
<comment type="caution">
    <text evidence="10">The sequence shown here is derived from an EMBL/GenBank/DDBJ whole genome shotgun (WGS) entry which is preliminary data.</text>
</comment>
<evidence type="ECO:0000256" key="3">
    <source>
        <dbReference type="ARBA" id="ARBA00022448"/>
    </source>
</evidence>
<evidence type="ECO:0000256" key="7">
    <source>
        <dbReference type="ARBA" id="ARBA00022989"/>
    </source>
</evidence>
<dbReference type="GO" id="GO:0015920">
    <property type="term" value="P:lipopolysaccharide transport"/>
    <property type="evidence" value="ECO:0007669"/>
    <property type="project" value="TreeGrafter"/>
</dbReference>
<keyword evidence="6 9" id="KW-0812">Transmembrane</keyword>
<evidence type="ECO:0000256" key="5">
    <source>
        <dbReference type="ARBA" id="ARBA00022519"/>
    </source>
</evidence>
<reference evidence="10 11" key="1">
    <citation type="submission" date="2019-03" db="EMBL/GenBank/DDBJ databases">
        <title>Genomic Encyclopedia of Type Strains, Phase IV (KMG-IV): sequencing the most valuable type-strain genomes for metagenomic binning, comparative biology and taxonomic classification.</title>
        <authorList>
            <person name="Goeker M."/>
        </authorList>
    </citation>
    <scope>NUCLEOTIDE SEQUENCE [LARGE SCALE GENOMIC DNA]</scope>
    <source>
        <strain evidence="10 11">DSM 100309</strain>
    </source>
</reference>
<evidence type="ECO:0000256" key="2">
    <source>
        <dbReference type="ARBA" id="ARBA00014213"/>
    </source>
</evidence>
<keyword evidence="7 9" id="KW-1133">Transmembrane helix</keyword>
<evidence type="ECO:0000313" key="11">
    <source>
        <dbReference type="Proteomes" id="UP000295367"/>
    </source>
</evidence>